<evidence type="ECO:0000313" key="2">
    <source>
        <dbReference type="Proteomes" id="UP000199682"/>
    </source>
</evidence>
<dbReference type="EMBL" id="FNET01000007">
    <property type="protein sequence ID" value="SDK84313.1"/>
    <property type="molecule type" value="Genomic_DNA"/>
</dbReference>
<dbReference type="Proteomes" id="UP000199682">
    <property type="component" value="Unassembled WGS sequence"/>
</dbReference>
<dbReference type="AlphaFoldDB" id="A0A1G9F820"/>
<protein>
    <submittedName>
        <fullName evidence="1">Surface-anchored protein</fullName>
    </submittedName>
</protein>
<accession>A0A1G9F820</accession>
<proteinExistence type="predicted"/>
<gene>
    <name evidence="1" type="ORF">SAMN04488074_107274</name>
</gene>
<reference evidence="2" key="1">
    <citation type="submission" date="2016-10" db="EMBL/GenBank/DDBJ databases">
        <authorList>
            <person name="Varghese N."/>
            <person name="Submissions S."/>
        </authorList>
    </citation>
    <scope>NUCLEOTIDE SEQUENCE [LARGE SCALE GENOMIC DNA]</scope>
    <source>
        <strain evidence="2">DSM 44796</strain>
    </source>
</reference>
<organism evidence="1 2">
    <name type="scientific">Lentzea albidocapillata subsp. violacea</name>
    <dbReference type="NCBI Taxonomy" id="128104"/>
    <lineage>
        <taxon>Bacteria</taxon>
        <taxon>Bacillati</taxon>
        <taxon>Actinomycetota</taxon>
        <taxon>Actinomycetes</taxon>
        <taxon>Pseudonocardiales</taxon>
        <taxon>Pseudonocardiaceae</taxon>
        <taxon>Lentzea</taxon>
    </lineage>
</organism>
<dbReference type="InterPro" id="IPR022435">
    <property type="entry name" value="Surface-anchored_actinobac"/>
</dbReference>
<evidence type="ECO:0000313" key="1">
    <source>
        <dbReference type="EMBL" id="SDK84313.1"/>
    </source>
</evidence>
<name>A0A1G9F820_9PSEU</name>
<dbReference type="NCBIfam" id="TIGR03769">
    <property type="entry name" value="P_ac_wall_RPT"/>
    <property type="match status" value="1"/>
</dbReference>
<sequence length="233" mass="24168">MCAAARSGRTTARLESTSVRTTAHIALLFAAATGLTTLTAAPATAETITTIDSGHVDVFGVAFEDGAFHLHVHDEAAAAEYEPSEVLLVAKSAARTSVPADPAYGFLGTPGAPVWVLPQVQDPDLLWPGIAAEEIEPGIFTEGTLKLKVECVRGPGDFSIFTTDAVGAPTVLVDSGDGLPDRIELTAGGHQHANWAFEAAGTYTVTVRAAGVLAATGQKVVSESATYRLKVNR</sequence>
<dbReference type="NCBIfam" id="NF038134">
    <property type="entry name" value="choice_anch_M"/>
    <property type="match status" value="1"/>
</dbReference>